<keyword evidence="2" id="KW-0004">4Fe-4S</keyword>
<evidence type="ECO:0000256" key="5">
    <source>
        <dbReference type="ARBA" id="ARBA00023004"/>
    </source>
</evidence>
<protein>
    <submittedName>
        <fullName evidence="8">4Fe-4S ferredoxin iron-sulfur binding domain protein</fullName>
    </submittedName>
</protein>
<dbReference type="OrthoDB" id="2837at2157"/>
<accession>A6UWJ0</accession>
<keyword evidence="3" id="KW-0479">Metal-binding</keyword>
<dbReference type="KEGG" id="mae:Maeo_1286"/>
<dbReference type="EMBL" id="CP000743">
    <property type="protein sequence ID" value="ABR56862.1"/>
    <property type="molecule type" value="Genomic_DNA"/>
</dbReference>
<dbReference type="InterPro" id="IPR050294">
    <property type="entry name" value="RnfB_subfamily"/>
</dbReference>
<keyword evidence="4" id="KW-0249">Electron transport</keyword>
<dbReference type="HOGENOM" id="CLU_043374_3_3_2"/>
<dbReference type="STRING" id="419665.Maeo_1286"/>
<evidence type="ECO:0000256" key="1">
    <source>
        <dbReference type="ARBA" id="ARBA00022448"/>
    </source>
</evidence>
<dbReference type="PROSITE" id="PS51379">
    <property type="entry name" value="4FE4S_FER_2"/>
    <property type="match status" value="2"/>
</dbReference>
<keyword evidence="1" id="KW-0813">Transport</keyword>
<dbReference type="Gene3D" id="3.30.70.20">
    <property type="match status" value="2"/>
</dbReference>
<dbReference type="Pfam" id="PF13247">
    <property type="entry name" value="Fer4_11"/>
    <property type="match status" value="1"/>
</dbReference>
<dbReference type="Pfam" id="PF12800">
    <property type="entry name" value="Fer4_4"/>
    <property type="match status" value="1"/>
</dbReference>
<dbReference type="GeneID" id="5327307"/>
<keyword evidence="6" id="KW-0411">Iron-sulfur</keyword>
<name>A6UWJ0_META3</name>
<evidence type="ECO:0000256" key="6">
    <source>
        <dbReference type="ARBA" id="ARBA00023014"/>
    </source>
</evidence>
<reference evidence="8" key="1">
    <citation type="submission" date="2007-06" db="EMBL/GenBank/DDBJ databases">
        <title>Complete sequence of Methanococcus aeolicus Nankai-3.</title>
        <authorList>
            <consortium name="US DOE Joint Genome Institute"/>
            <person name="Copeland A."/>
            <person name="Lucas S."/>
            <person name="Lapidus A."/>
            <person name="Barry K."/>
            <person name="Glavina del Rio T."/>
            <person name="Dalin E."/>
            <person name="Tice H."/>
            <person name="Pitluck S."/>
            <person name="Chain P."/>
            <person name="Malfatti S."/>
            <person name="Shin M."/>
            <person name="Vergez L."/>
            <person name="Schmutz J."/>
            <person name="Larimer F."/>
            <person name="Land M."/>
            <person name="Hauser L."/>
            <person name="Kyrpides N."/>
            <person name="Lykidis A."/>
            <person name="Sieprawska-Lupa M."/>
            <person name="Whitman W.B."/>
            <person name="Richardson P."/>
        </authorList>
    </citation>
    <scope>NUCLEOTIDE SEQUENCE [LARGE SCALE GENOMIC DNA]</scope>
    <source>
        <strain evidence="8">Nankai-3</strain>
    </source>
</reference>
<dbReference type="GO" id="GO:0046872">
    <property type="term" value="F:metal ion binding"/>
    <property type="evidence" value="ECO:0007669"/>
    <property type="project" value="UniProtKB-KW"/>
</dbReference>
<evidence type="ECO:0000313" key="9">
    <source>
        <dbReference type="Proteomes" id="UP000001106"/>
    </source>
</evidence>
<evidence type="ECO:0000313" key="8">
    <source>
        <dbReference type="EMBL" id="ABR56862.1"/>
    </source>
</evidence>
<gene>
    <name evidence="8" type="ordered locus">Maeo_1286</name>
</gene>
<feature type="domain" description="4Fe-4S ferredoxin-type" evidence="7">
    <location>
        <begin position="1"/>
        <end position="30"/>
    </location>
</feature>
<keyword evidence="5" id="KW-0408">Iron</keyword>
<dbReference type="PANTHER" id="PTHR42859">
    <property type="entry name" value="OXIDOREDUCTASE"/>
    <property type="match status" value="1"/>
</dbReference>
<dbReference type="PROSITE" id="PS00198">
    <property type="entry name" value="4FE4S_FER_1"/>
    <property type="match status" value="1"/>
</dbReference>
<dbReference type="GO" id="GO:0016491">
    <property type="term" value="F:oxidoreductase activity"/>
    <property type="evidence" value="ECO:0007669"/>
    <property type="project" value="UniProtKB-ARBA"/>
</dbReference>
<evidence type="ECO:0000256" key="2">
    <source>
        <dbReference type="ARBA" id="ARBA00022485"/>
    </source>
</evidence>
<dbReference type="SUPFAM" id="SSF54862">
    <property type="entry name" value="4Fe-4S ferredoxins"/>
    <property type="match status" value="1"/>
</dbReference>
<keyword evidence="9" id="KW-1185">Reference proteome</keyword>
<sequence length="138" mass="15446">MKLMPNVKNCVDCKRCERVCPNNGMIVIDGVPLKCMHCEDAPCLNICPEGAIKRINDKVVVISDECIGCELCVSACPFGAMRMDLSSKVAYKCNGCYELDEEVCKLACPTNALDYSEKEVEEKQKIYVSKLKKIYSYI</sequence>
<organism evidence="8 9">
    <name type="scientific">Methanococcus aeolicus (strain ATCC BAA-1280 / DSM 17508 / OCM 812 / Nankai-3)</name>
    <dbReference type="NCBI Taxonomy" id="419665"/>
    <lineage>
        <taxon>Archaea</taxon>
        <taxon>Methanobacteriati</taxon>
        <taxon>Methanobacteriota</taxon>
        <taxon>Methanomada group</taxon>
        <taxon>Methanococci</taxon>
        <taxon>Methanococcales</taxon>
        <taxon>Methanococcaceae</taxon>
        <taxon>Methanococcus</taxon>
    </lineage>
</organism>
<dbReference type="RefSeq" id="WP_011973994.1">
    <property type="nucleotide sequence ID" value="NC_009635.1"/>
</dbReference>
<evidence type="ECO:0000259" key="7">
    <source>
        <dbReference type="PROSITE" id="PS51379"/>
    </source>
</evidence>
<dbReference type="InterPro" id="IPR017896">
    <property type="entry name" value="4Fe4S_Fe-S-bd"/>
</dbReference>
<evidence type="ECO:0000256" key="4">
    <source>
        <dbReference type="ARBA" id="ARBA00022982"/>
    </source>
</evidence>
<feature type="domain" description="4Fe-4S ferredoxin-type" evidence="7">
    <location>
        <begin position="57"/>
        <end position="86"/>
    </location>
</feature>
<evidence type="ECO:0000256" key="3">
    <source>
        <dbReference type="ARBA" id="ARBA00022723"/>
    </source>
</evidence>
<dbReference type="GO" id="GO:0051539">
    <property type="term" value="F:4 iron, 4 sulfur cluster binding"/>
    <property type="evidence" value="ECO:0007669"/>
    <property type="project" value="UniProtKB-KW"/>
</dbReference>
<dbReference type="AlphaFoldDB" id="A6UWJ0"/>
<dbReference type="PANTHER" id="PTHR42859:SF10">
    <property type="entry name" value="DIMETHYLSULFOXIDE REDUCTASE CHAIN B"/>
    <property type="match status" value="1"/>
</dbReference>
<proteinExistence type="predicted"/>
<dbReference type="Proteomes" id="UP000001106">
    <property type="component" value="Chromosome"/>
</dbReference>
<dbReference type="InterPro" id="IPR017900">
    <property type="entry name" value="4Fe4S_Fe_S_CS"/>
</dbReference>
<dbReference type="eggNOG" id="arCOG01502">
    <property type="taxonomic scope" value="Archaea"/>
</dbReference>